<dbReference type="Gene3D" id="1.10.3910.10">
    <property type="entry name" value="SP0561-like"/>
    <property type="match status" value="1"/>
</dbReference>
<dbReference type="InterPro" id="IPR038062">
    <property type="entry name" value="ScdA-like_N_sf"/>
</dbReference>
<evidence type="ECO:0000313" key="3">
    <source>
        <dbReference type="Proteomes" id="UP001060414"/>
    </source>
</evidence>
<sequence>MITKNMKISEVIRKYPETVAVFEKFGLSCMECQIADYEEVEYGAGVHEVNLEDLLAELNRAAEKS</sequence>
<dbReference type="NCBIfam" id="TIGR03980">
    <property type="entry name" value="prismane_assoc"/>
    <property type="match status" value="1"/>
</dbReference>
<dbReference type="PANTHER" id="PTHR39341:SF1">
    <property type="entry name" value="DUF1858 DOMAIN-CONTAINING PROTEIN"/>
    <property type="match status" value="1"/>
</dbReference>
<evidence type="ECO:0000259" key="1">
    <source>
        <dbReference type="Pfam" id="PF08984"/>
    </source>
</evidence>
<accession>A0ABY5ZMT4</accession>
<proteinExistence type="predicted"/>
<dbReference type="SUPFAM" id="SSF140683">
    <property type="entry name" value="SP0561-like"/>
    <property type="match status" value="1"/>
</dbReference>
<name>A0ABY5ZMT4_9BACT</name>
<reference evidence="2" key="1">
    <citation type="journal article" date="2022" name="Environ. Microbiol.">
        <title>Geoalkalibacter halelectricus SAP #1 sp. nov. possessing extracellular electron transfer and mineral#reducing capabilities from a haloalkaline environment.</title>
        <authorList>
            <person name="Yadav S."/>
            <person name="Singh R."/>
            <person name="Sundharam S.S."/>
            <person name="Chaudhary S."/>
            <person name="Krishnamurthi S."/>
            <person name="Patil S.A."/>
        </authorList>
    </citation>
    <scope>NUCLEOTIDE SEQUENCE</scope>
    <source>
        <strain evidence="2">SAP-1</strain>
    </source>
</reference>
<protein>
    <submittedName>
        <fullName evidence="2">DUF1858 domain-containing protein</fullName>
    </submittedName>
</protein>
<dbReference type="Pfam" id="PF08984">
    <property type="entry name" value="DUF1858"/>
    <property type="match status" value="1"/>
</dbReference>
<dbReference type="InterPro" id="IPR015077">
    <property type="entry name" value="DUF1858"/>
</dbReference>
<keyword evidence="3" id="KW-1185">Reference proteome</keyword>
<dbReference type="PANTHER" id="PTHR39341">
    <property type="entry name" value="BSL7085 PROTEIN"/>
    <property type="match status" value="1"/>
</dbReference>
<feature type="domain" description="DUF1858" evidence="1">
    <location>
        <begin position="2"/>
        <end position="55"/>
    </location>
</feature>
<dbReference type="RefSeq" id="WP_260748833.1">
    <property type="nucleotide sequence ID" value="NZ_CP092109.1"/>
</dbReference>
<dbReference type="EMBL" id="CP092109">
    <property type="protein sequence ID" value="UWZ80477.1"/>
    <property type="molecule type" value="Genomic_DNA"/>
</dbReference>
<evidence type="ECO:0000313" key="2">
    <source>
        <dbReference type="EMBL" id="UWZ80477.1"/>
    </source>
</evidence>
<dbReference type="InterPro" id="IPR023883">
    <property type="entry name" value="CHP03980_redox-disulphide"/>
</dbReference>
<dbReference type="Proteomes" id="UP001060414">
    <property type="component" value="Chromosome"/>
</dbReference>
<gene>
    <name evidence="2" type="ORF">L9S41_03535</name>
</gene>
<organism evidence="2 3">
    <name type="scientific">Geoalkalibacter halelectricus</name>
    <dbReference type="NCBI Taxonomy" id="2847045"/>
    <lineage>
        <taxon>Bacteria</taxon>
        <taxon>Pseudomonadati</taxon>
        <taxon>Thermodesulfobacteriota</taxon>
        <taxon>Desulfuromonadia</taxon>
        <taxon>Desulfuromonadales</taxon>
        <taxon>Geoalkalibacteraceae</taxon>
        <taxon>Geoalkalibacter</taxon>
    </lineage>
</organism>